<sequence>MNRRPRSGTDSPFANVPAPSIPFARVSSFRSPEFEVLLYSANVRMDSTSWASSRSIPIYGEDDVVRGRIILGSNCLSGRVILNISGTFLTMQQDETGRTGKHKHIFFSETETIDVTSDSDTSRKLIRPTRQSRAASGVVDAETPAFPFTFNLARDRQPGEILPTTMDSKSSAIEVAYQVTAAWEPLKLTQKPALLVFPIIVQPPDVNSMDNDSWIEIPLKCQRPVPVHCAVTLPKSLTFSRASFMPFFVVFTTTPRSPSLAREIAGDATITITVSSEICVLEESNPPNPITRTVSNESTNSESRFNRLTSSVFKGLKSKTSSSSLRSVSRSTPTTPLPRISPRKAFFESQIVHHGISIGFPKRPRHASNSGRTHPSLDEAQSLPDGLYKDKIPLGRNILTSFNWGGVSVKYYLEVSVLLGQDELRAKILLRVT</sequence>
<gene>
    <name evidence="2" type="ORF">MSAN_01600100</name>
</gene>
<dbReference type="EMBL" id="JACAZH010000013">
    <property type="protein sequence ID" value="KAF7351672.1"/>
    <property type="molecule type" value="Genomic_DNA"/>
</dbReference>
<dbReference type="Proteomes" id="UP000623467">
    <property type="component" value="Unassembled WGS sequence"/>
</dbReference>
<name>A0A8H7CXD1_9AGAR</name>
<reference evidence="2" key="1">
    <citation type="submission" date="2020-05" db="EMBL/GenBank/DDBJ databases">
        <title>Mycena genomes resolve the evolution of fungal bioluminescence.</title>
        <authorList>
            <person name="Tsai I.J."/>
        </authorList>
    </citation>
    <scope>NUCLEOTIDE SEQUENCE</scope>
    <source>
        <strain evidence="2">160909Yilan</strain>
    </source>
</reference>
<keyword evidence="3" id="KW-1185">Reference proteome</keyword>
<dbReference type="OrthoDB" id="3259897at2759"/>
<evidence type="ECO:0000256" key="1">
    <source>
        <dbReference type="SAM" id="MobiDB-lite"/>
    </source>
</evidence>
<accession>A0A8H7CXD1</accession>
<protein>
    <submittedName>
        <fullName evidence="2">Uncharacterized protein</fullName>
    </submittedName>
</protein>
<evidence type="ECO:0000313" key="3">
    <source>
        <dbReference type="Proteomes" id="UP000623467"/>
    </source>
</evidence>
<feature type="region of interest" description="Disordered" evidence="1">
    <location>
        <begin position="360"/>
        <end position="384"/>
    </location>
</feature>
<proteinExistence type="predicted"/>
<comment type="caution">
    <text evidence="2">The sequence shown here is derived from an EMBL/GenBank/DDBJ whole genome shotgun (WGS) entry which is preliminary data.</text>
</comment>
<dbReference type="AlphaFoldDB" id="A0A8H7CXD1"/>
<evidence type="ECO:0000313" key="2">
    <source>
        <dbReference type="EMBL" id="KAF7351672.1"/>
    </source>
</evidence>
<organism evidence="2 3">
    <name type="scientific">Mycena sanguinolenta</name>
    <dbReference type="NCBI Taxonomy" id="230812"/>
    <lineage>
        <taxon>Eukaryota</taxon>
        <taxon>Fungi</taxon>
        <taxon>Dikarya</taxon>
        <taxon>Basidiomycota</taxon>
        <taxon>Agaricomycotina</taxon>
        <taxon>Agaricomycetes</taxon>
        <taxon>Agaricomycetidae</taxon>
        <taxon>Agaricales</taxon>
        <taxon>Marasmiineae</taxon>
        <taxon>Mycenaceae</taxon>
        <taxon>Mycena</taxon>
    </lineage>
</organism>